<dbReference type="GO" id="GO:0003677">
    <property type="term" value="F:DNA binding"/>
    <property type="evidence" value="ECO:0007669"/>
    <property type="project" value="UniProtKB-UniRule"/>
</dbReference>
<dbReference type="InterPro" id="IPR006345">
    <property type="entry name" value="RecD2"/>
</dbReference>
<dbReference type="InterPro" id="IPR050534">
    <property type="entry name" value="Coronavir_polyprotein_1ab"/>
</dbReference>
<dbReference type="Gene3D" id="3.40.50.300">
    <property type="entry name" value="P-loop containing nucleotide triphosphate hydrolases"/>
    <property type="match status" value="2"/>
</dbReference>
<accession>A0A0R2CKB4</accession>
<feature type="binding site" evidence="3">
    <location>
        <begin position="368"/>
        <end position="372"/>
    </location>
    <ligand>
        <name>ATP</name>
        <dbReference type="ChEBI" id="CHEBI:30616"/>
    </ligand>
</feature>
<feature type="domain" description="ATP-dependent RecD2 DNA helicase SH3" evidence="6">
    <location>
        <begin position="588"/>
        <end position="659"/>
    </location>
</feature>
<dbReference type="AlphaFoldDB" id="A0A0R2CKB4"/>
<dbReference type="PANTHER" id="PTHR43788">
    <property type="entry name" value="DNA2/NAM7 HELICASE FAMILY MEMBER"/>
    <property type="match status" value="1"/>
</dbReference>
<proteinExistence type="inferred from homology"/>
<evidence type="ECO:0000259" key="6">
    <source>
        <dbReference type="Pfam" id="PF18335"/>
    </source>
</evidence>
<dbReference type="STRING" id="1423745.GCA_001311215_01322"/>
<dbReference type="Pfam" id="PF18335">
    <property type="entry name" value="SH3_13"/>
    <property type="match status" value="1"/>
</dbReference>
<feature type="domain" description="ATP-dependent RecD2 DNA helicase OB-fold" evidence="7">
    <location>
        <begin position="17"/>
        <end position="93"/>
    </location>
</feature>
<dbReference type="GO" id="GO:0009338">
    <property type="term" value="C:exodeoxyribonuclease V complex"/>
    <property type="evidence" value="ECO:0007669"/>
    <property type="project" value="TreeGrafter"/>
</dbReference>
<dbReference type="GO" id="GO:0043139">
    <property type="term" value="F:5'-3' DNA helicase activity"/>
    <property type="evidence" value="ECO:0007669"/>
    <property type="project" value="UniProtKB-UniRule"/>
</dbReference>
<dbReference type="Pfam" id="PF13538">
    <property type="entry name" value="UvrD_C_2"/>
    <property type="match status" value="1"/>
</dbReference>
<dbReference type="EMBL" id="AYZI01000004">
    <property type="protein sequence ID" value="KRM91664.1"/>
    <property type="molecule type" value="Genomic_DNA"/>
</dbReference>
<dbReference type="Gene3D" id="1.10.10.2220">
    <property type="match status" value="1"/>
</dbReference>
<dbReference type="Pfam" id="PF23139">
    <property type="entry name" value="OB_YrrC"/>
    <property type="match status" value="1"/>
</dbReference>
<evidence type="ECO:0000259" key="7">
    <source>
        <dbReference type="Pfam" id="PF23139"/>
    </source>
</evidence>
<keyword evidence="1 3" id="KW-0547">Nucleotide-binding</keyword>
<dbReference type="GO" id="GO:0016887">
    <property type="term" value="F:ATP hydrolysis activity"/>
    <property type="evidence" value="ECO:0007669"/>
    <property type="project" value="RHEA"/>
</dbReference>
<reference evidence="8 9" key="1">
    <citation type="journal article" date="2015" name="Genome Announc.">
        <title>Expanding the biotechnology potential of lactobacilli through comparative genomics of 213 strains and associated genera.</title>
        <authorList>
            <person name="Sun Z."/>
            <person name="Harris H.M."/>
            <person name="McCann A."/>
            <person name="Guo C."/>
            <person name="Argimon S."/>
            <person name="Zhang W."/>
            <person name="Yang X."/>
            <person name="Jeffery I.B."/>
            <person name="Cooney J.C."/>
            <person name="Kagawa T.F."/>
            <person name="Liu W."/>
            <person name="Song Y."/>
            <person name="Salvetti E."/>
            <person name="Wrobel A."/>
            <person name="Rasinkangas P."/>
            <person name="Parkhill J."/>
            <person name="Rea M.C."/>
            <person name="O'Sullivan O."/>
            <person name="Ritari J."/>
            <person name="Douillard F.P."/>
            <person name="Paul Ross R."/>
            <person name="Yang R."/>
            <person name="Briner A.E."/>
            <person name="Felis G.E."/>
            <person name="de Vos W.M."/>
            <person name="Barrangou R."/>
            <person name="Klaenhammer T.R."/>
            <person name="Caufield P.W."/>
            <person name="Cui Y."/>
            <person name="Zhang H."/>
            <person name="O'Toole P.W."/>
        </authorList>
    </citation>
    <scope>NUCLEOTIDE SEQUENCE [LARGE SCALE GENOMIC DNA]</scope>
    <source>
        <strain evidence="8 9">DSM 22689</strain>
    </source>
</reference>
<organism evidence="8 9">
    <name type="scientific">Fructilactobacillus florum DSM 22689 = JCM 16035</name>
    <dbReference type="NCBI Taxonomy" id="1423745"/>
    <lineage>
        <taxon>Bacteria</taxon>
        <taxon>Bacillati</taxon>
        <taxon>Bacillota</taxon>
        <taxon>Bacilli</taxon>
        <taxon>Lactobacillales</taxon>
        <taxon>Lactobacillaceae</taxon>
        <taxon>Fructilactobacillus</taxon>
    </lineage>
</organism>
<dbReference type="InterPro" id="IPR029493">
    <property type="entry name" value="RecD2-like_HHH"/>
</dbReference>
<gene>
    <name evidence="3" type="primary">recD2</name>
    <name evidence="8" type="ORF">FC87_GL000801</name>
</gene>
<evidence type="ECO:0000259" key="5">
    <source>
        <dbReference type="Pfam" id="PF14490"/>
    </source>
</evidence>
<protein>
    <recommendedName>
        <fullName evidence="3">ATP-dependent RecD2 DNA helicase</fullName>
        <ecNumber evidence="3">5.6.2.3</ecNumber>
    </recommendedName>
    <alternativeName>
        <fullName evidence="3">DNA 5'-3' helicase subunit RecD2</fullName>
    </alternativeName>
</protein>
<dbReference type="HAMAP" id="MF_01488">
    <property type="entry name" value="RecD2"/>
    <property type="match status" value="1"/>
</dbReference>
<dbReference type="PANTHER" id="PTHR43788:SF6">
    <property type="entry name" value="DNA HELICASE B"/>
    <property type="match status" value="1"/>
</dbReference>
<dbReference type="GO" id="GO:0017116">
    <property type="term" value="F:single-stranded DNA helicase activity"/>
    <property type="evidence" value="ECO:0007669"/>
    <property type="project" value="TreeGrafter"/>
</dbReference>
<dbReference type="SUPFAM" id="SSF52540">
    <property type="entry name" value="P-loop containing nucleoside triphosphate hydrolases"/>
    <property type="match status" value="2"/>
</dbReference>
<evidence type="ECO:0000256" key="1">
    <source>
        <dbReference type="ARBA" id="ARBA00022741"/>
    </source>
</evidence>
<evidence type="ECO:0000313" key="8">
    <source>
        <dbReference type="EMBL" id="KRM91664.1"/>
    </source>
</evidence>
<dbReference type="InterPro" id="IPR041451">
    <property type="entry name" value="RecD2_SH13"/>
</dbReference>
<dbReference type="PATRIC" id="fig|1423745.4.peg.850"/>
<keyword evidence="3" id="KW-0238">DNA-binding</keyword>
<dbReference type="CDD" id="cd17933">
    <property type="entry name" value="DEXSc_RecD-like"/>
    <property type="match status" value="1"/>
</dbReference>
<comment type="catalytic activity">
    <reaction evidence="3">
        <text>ATP + H2O = ADP + phosphate + H(+)</text>
        <dbReference type="Rhea" id="RHEA:13065"/>
        <dbReference type="ChEBI" id="CHEBI:15377"/>
        <dbReference type="ChEBI" id="CHEBI:15378"/>
        <dbReference type="ChEBI" id="CHEBI:30616"/>
        <dbReference type="ChEBI" id="CHEBI:43474"/>
        <dbReference type="ChEBI" id="CHEBI:456216"/>
        <dbReference type="EC" id="5.6.2.3"/>
    </reaction>
</comment>
<keyword evidence="3" id="KW-0347">Helicase</keyword>
<dbReference type="Gene3D" id="2.30.30.940">
    <property type="match status" value="1"/>
</dbReference>
<feature type="domain" description="UvrD-like helicase C-terminal" evidence="4">
    <location>
        <begin position="676"/>
        <end position="724"/>
    </location>
</feature>
<dbReference type="CDD" id="cd18809">
    <property type="entry name" value="SF1_C_RecD"/>
    <property type="match status" value="1"/>
</dbReference>
<dbReference type="InterPro" id="IPR027785">
    <property type="entry name" value="UvrD-like_helicase_C"/>
</dbReference>
<keyword evidence="3" id="KW-0413">Isomerase</keyword>
<dbReference type="InterPro" id="IPR027417">
    <property type="entry name" value="P-loop_NTPase"/>
</dbReference>
<comment type="caution">
    <text evidence="8">The sequence shown here is derived from an EMBL/GenBank/DDBJ whole genome shotgun (WGS) entry which is preliminary data.</text>
</comment>
<dbReference type="Proteomes" id="UP000051586">
    <property type="component" value="Unassembled WGS sequence"/>
</dbReference>
<feature type="domain" description="ATP-dependent RecD2 DNA helicase-like helix-hairpin-helix" evidence="5">
    <location>
        <begin position="160"/>
        <end position="250"/>
    </location>
</feature>
<dbReference type="GO" id="GO:0005524">
    <property type="term" value="F:ATP binding"/>
    <property type="evidence" value="ECO:0007669"/>
    <property type="project" value="UniProtKB-UniRule"/>
</dbReference>
<comment type="function">
    <text evidence="3">DNA-dependent ATPase and ATP-dependent 5'-3' DNA helicase. Has no activity on blunt DNA or DNA with 3'-overhangs, requires at least 10 bases of 5'-ssDNA for helicase activity.</text>
</comment>
<evidence type="ECO:0000256" key="2">
    <source>
        <dbReference type="ARBA" id="ARBA00022840"/>
    </source>
</evidence>
<sequence length="809" mass="89367">MDLFAQAEQDDHSTTSEVVVGRVVTTFFAGKDSFYKVLLVKVEEHSFAWDEAEIVVTGDFAEIGDDISYRFVGKLVDHPKYGKQFQAVNYQRNQQTSASGLIKYLAGSDFPGVGPKSATKIVQTLGLNLIEQVLKNPAILDRVPLAAQQKKTVLTTLQQNNGAEQVIVGLNSFGFGSKLAAAIFKKYHEEALTVIQEDPYRLVGDIPNISFKRADQLAQQLGISYNDPTRLQAGLITTLEELANTSGSTYANREEVVRASFSVLNTDPNQTIDEQQLGQALQQLVTTQQIMVVDEEKFYLKRFYDAERQIANQLQRIAKAPTATKTIDYETALATCANQLKINYDQSQHQAILAALNQQLFILTGGPGTGKTTIIKGIVQTFAVAQELSLELSDYHDQPFPVLLAAPTGRAAKKMSEATGIPASTIHRLLGLNGNEEPGTSEIDGQLLIIDEMSMVDTELFAKLVQAIPTGMKLILVGDQDQLPSVGPGQVFYDLIHSQTIATQELTQIHRQSSDSTIVDLAHEIRMGMLPPDLLKKAADRSFIPCGSQQVVQVIEQVVKKAHQHEFATAEIQVLAPMYRGVAGIDHLNTALQPVLNPPAGQAAKEVNYRDTTYRIGDKVLQLTNDADHNVFNGDIGKIVGIDVNNQKKPYLDKLIIDFDDSEVTYSRNDWNQITLAYCTSIHKAQGSEFQLVVLPLVPQYGRMLQRNLLYTAVTRAAEKLIMVGDPQAFQTCLEHESSNRKTFLEHWLHQVFTSEGDSTVPARELQSEPQDKLLTLSAIQNNEIDPMIGMDGIVPADFLRTKSTKTTI</sequence>
<evidence type="ECO:0000259" key="4">
    <source>
        <dbReference type="Pfam" id="PF13538"/>
    </source>
</evidence>
<dbReference type="Pfam" id="PF14490">
    <property type="entry name" value="HHH_RecD2"/>
    <property type="match status" value="1"/>
</dbReference>
<dbReference type="GO" id="GO:0006310">
    <property type="term" value="P:DNA recombination"/>
    <property type="evidence" value="ECO:0007669"/>
    <property type="project" value="InterPro"/>
</dbReference>
<evidence type="ECO:0000313" key="9">
    <source>
        <dbReference type="Proteomes" id="UP000051586"/>
    </source>
</evidence>
<dbReference type="EC" id="5.6.2.3" evidence="3"/>
<dbReference type="InterPro" id="IPR055446">
    <property type="entry name" value="RecD2_N_OB"/>
</dbReference>
<dbReference type="Pfam" id="PF13604">
    <property type="entry name" value="AAA_30"/>
    <property type="match status" value="1"/>
</dbReference>
<dbReference type="NCBIfam" id="TIGR01448">
    <property type="entry name" value="recD_rel"/>
    <property type="match status" value="1"/>
</dbReference>
<keyword evidence="3" id="KW-0378">Hydrolase</keyword>
<comment type="similarity">
    <text evidence="3">Belongs to the RecD family. RecD2 subfamily.</text>
</comment>
<evidence type="ECO:0000256" key="3">
    <source>
        <dbReference type="HAMAP-Rule" id="MF_01488"/>
    </source>
</evidence>
<name>A0A0R2CKB4_9LACO</name>
<keyword evidence="2 3" id="KW-0067">ATP-binding</keyword>